<gene>
    <name evidence="2" type="primary">LOC107829294</name>
</gene>
<evidence type="ECO:0000259" key="1">
    <source>
        <dbReference type="Pfam" id="PF24626"/>
    </source>
</evidence>
<accession>A0A1S4DG66</accession>
<reference evidence="2" key="1">
    <citation type="submission" date="2025-08" db="UniProtKB">
        <authorList>
            <consortium name="RefSeq"/>
        </authorList>
    </citation>
    <scope>IDENTIFICATION</scope>
</reference>
<evidence type="ECO:0000313" key="2">
    <source>
        <dbReference type="RefSeq" id="XP_016512254.1"/>
    </source>
</evidence>
<dbReference type="Pfam" id="PF24626">
    <property type="entry name" value="SH3_Tf2-1"/>
    <property type="match status" value="1"/>
</dbReference>
<dbReference type="RefSeq" id="XP_016512254.1">
    <property type="nucleotide sequence ID" value="XM_016656768.1"/>
</dbReference>
<dbReference type="OMA" id="WVFLRIS"/>
<dbReference type="STRING" id="4097.A0A1S4DG66"/>
<sequence length="135" mass="15681">MEFEVGDWVFLRISPIKGVMHFGKKGKLSSRYIGSYKILRQIGQVAYELELPSEFEFVHLVFHESMLRRCIGDPSWVIPIKYVQVMEDLSYEEVPVTLIDRQVRKLRIKDVASVKIEYNEDAGRTQDAMKAKTAL</sequence>
<proteinExistence type="predicted"/>
<dbReference type="InterPro" id="IPR056924">
    <property type="entry name" value="SH3_Tf2-1"/>
</dbReference>
<dbReference type="OrthoDB" id="1939135at2759"/>
<dbReference type="PANTHER" id="PTHR46148:SF58">
    <property type="entry name" value="RETROTRANSPOSON PROTEIN"/>
    <property type="match status" value="1"/>
</dbReference>
<dbReference type="PaxDb" id="4097-A0A1S4DG66"/>
<organism evidence="2">
    <name type="scientific">Nicotiana tabacum</name>
    <name type="common">Common tobacco</name>
    <dbReference type="NCBI Taxonomy" id="4097"/>
    <lineage>
        <taxon>Eukaryota</taxon>
        <taxon>Viridiplantae</taxon>
        <taxon>Streptophyta</taxon>
        <taxon>Embryophyta</taxon>
        <taxon>Tracheophyta</taxon>
        <taxon>Spermatophyta</taxon>
        <taxon>Magnoliopsida</taxon>
        <taxon>eudicotyledons</taxon>
        <taxon>Gunneridae</taxon>
        <taxon>Pentapetalae</taxon>
        <taxon>asterids</taxon>
        <taxon>lamiids</taxon>
        <taxon>Solanales</taxon>
        <taxon>Solanaceae</taxon>
        <taxon>Nicotianoideae</taxon>
        <taxon>Nicotianeae</taxon>
        <taxon>Nicotiana</taxon>
    </lineage>
</organism>
<dbReference type="AlphaFoldDB" id="A0A1S4DG66"/>
<protein>
    <recommendedName>
        <fullName evidence="1">Tf2-1-like SH3-like domain-containing protein</fullName>
    </recommendedName>
</protein>
<dbReference type="KEGG" id="nta:107829294"/>
<name>A0A1S4DG66_TOBAC</name>
<feature type="domain" description="Tf2-1-like SH3-like" evidence="1">
    <location>
        <begin position="6"/>
        <end position="70"/>
    </location>
</feature>
<dbReference type="PANTHER" id="PTHR46148">
    <property type="entry name" value="CHROMO DOMAIN-CONTAINING PROTEIN"/>
    <property type="match status" value="1"/>
</dbReference>